<dbReference type="PRINTS" id="PR00712">
    <property type="entry name" value="BNATPEPTIDE"/>
</dbReference>
<dbReference type="OrthoDB" id="8911465at2759"/>
<evidence type="ECO:0000313" key="14">
    <source>
        <dbReference type="Proteomes" id="UP000694559"/>
    </source>
</evidence>
<name>A0A8C6X7Y0_NAJNA</name>
<evidence type="ECO:0000313" key="13">
    <source>
        <dbReference type="Ensembl" id="ENSNNAP00000010170.1"/>
    </source>
</evidence>
<evidence type="ECO:0000256" key="1">
    <source>
        <dbReference type="ARBA" id="ARBA00004613"/>
    </source>
</evidence>
<feature type="region of interest" description="Disordered" evidence="11">
    <location>
        <begin position="28"/>
        <end position="78"/>
    </location>
</feature>
<dbReference type="Ensembl" id="ENSNNAT00000010649.1">
    <property type="protein sequence ID" value="ENSNNAP00000010170.1"/>
    <property type="gene ID" value="ENSNNAG00000006779.1"/>
</dbReference>
<evidence type="ECO:0000256" key="11">
    <source>
        <dbReference type="SAM" id="MobiDB-lite"/>
    </source>
</evidence>
<keyword evidence="4" id="KW-0964">Secreted</keyword>
<dbReference type="SMART" id="SM00183">
    <property type="entry name" value="NAT_PEP"/>
    <property type="match status" value="1"/>
</dbReference>
<dbReference type="PANTHER" id="PTHR12167:SF2">
    <property type="entry name" value="C-TYPE NATRIURETIC PEPTIDE"/>
    <property type="match status" value="1"/>
</dbReference>
<dbReference type="GeneTree" id="ENSGT00940000176180"/>
<evidence type="ECO:0000256" key="2">
    <source>
        <dbReference type="ARBA" id="ARBA00009041"/>
    </source>
</evidence>
<protein>
    <recommendedName>
        <fullName evidence="15">C-type natriuretic peptide</fullName>
    </recommendedName>
</protein>
<feature type="compositionally biased region" description="Low complexity" evidence="11">
    <location>
        <begin position="50"/>
        <end position="59"/>
    </location>
</feature>
<reference evidence="13" key="2">
    <citation type="submission" date="2025-09" db="UniProtKB">
        <authorList>
            <consortium name="Ensembl"/>
        </authorList>
    </citation>
    <scope>IDENTIFICATION</scope>
</reference>
<evidence type="ECO:0000256" key="5">
    <source>
        <dbReference type="ARBA" id="ARBA00022656"/>
    </source>
</evidence>
<dbReference type="Pfam" id="PF00212">
    <property type="entry name" value="ANP"/>
    <property type="match status" value="1"/>
</dbReference>
<dbReference type="GO" id="GO:0005179">
    <property type="term" value="F:hormone activity"/>
    <property type="evidence" value="ECO:0007669"/>
    <property type="project" value="InterPro"/>
</dbReference>
<reference evidence="13" key="1">
    <citation type="submission" date="2025-08" db="UniProtKB">
        <authorList>
            <consortium name="Ensembl"/>
        </authorList>
    </citation>
    <scope>IDENTIFICATION</scope>
</reference>
<evidence type="ECO:0000256" key="7">
    <source>
        <dbReference type="ARBA" id="ARBA00022858"/>
    </source>
</evidence>
<comment type="similarity">
    <text evidence="2 10">Belongs to the natriuretic peptide family.</text>
</comment>
<evidence type="ECO:0000256" key="4">
    <source>
        <dbReference type="ARBA" id="ARBA00022525"/>
    </source>
</evidence>
<accession>A0A8C6X7Y0</accession>
<evidence type="ECO:0000256" key="8">
    <source>
        <dbReference type="ARBA" id="ARBA00022924"/>
    </source>
</evidence>
<keyword evidence="3" id="KW-0840">Vasodilator</keyword>
<evidence type="ECO:0000256" key="6">
    <source>
        <dbReference type="ARBA" id="ARBA00022729"/>
    </source>
</evidence>
<evidence type="ECO:0008006" key="15">
    <source>
        <dbReference type="Google" id="ProtNLM"/>
    </source>
</evidence>
<dbReference type="AlphaFoldDB" id="A0A8C6X7Y0"/>
<dbReference type="InterPro" id="IPR030480">
    <property type="entry name" value="Natr_peptide_CS"/>
</dbReference>
<keyword evidence="9" id="KW-1015">Disulfide bond</keyword>
<comment type="subcellular location">
    <subcellularLocation>
        <location evidence="1 10">Secreted</location>
    </subcellularLocation>
</comment>
<dbReference type="PANTHER" id="PTHR12167">
    <property type="entry name" value="C-TYPE NATRIURETIC PEPTIDE"/>
    <property type="match status" value="1"/>
</dbReference>
<dbReference type="GO" id="GO:0005576">
    <property type="term" value="C:extracellular region"/>
    <property type="evidence" value="ECO:0007669"/>
    <property type="project" value="UniProtKB-SubCell"/>
</dbReference>
<organism evidence="13 14">
    <name type="scientific">Naja naja</name>
    <name type="common">Indian cobra</name>
    <dbReference type="NCBI Taxonomy" id="35670"/>
    <lineage>
        <taxon>Eukaryota</taxon>
        <taxon>Metazoa</taxon>
        <taxon>Chordata</taxon>
        <taxon>Craniata</taxon>
        <taxon>Vertebrata</taxon>
        <taxon>Euteleostomi</taxon>
        <taxon>Lepidosauria</taxon>
        <taxon>Squamata</taxon>
        <taxon>Bifurcata</taxon>
        <taxon>Unidentata</taxon>
        <taxon>Episquamata</taxon>
        <taxon>Toxicofera</taxon>
        <taxon>Serpentes</taxon>
        <taxon>Colubroidea</taxon>
        <taxon>Elapidae</taxon>
        <taxon>Elapinae</taxon>
        <taxon>Naja</taxon>
    </lineage>
</organism>
<keyword evidence="8" id="KW-0382">Hypotensive agent</keyword>
<dbReference type="GO" id="GO:0007168">
    <property type="term" value="P:receptor guanylyl cyclase signaling pathway"/>
    <property type="evidence" value="ECO:0007669"/>
    <property type="project" value="TreeGrafter"/>
</dbReference>
<evidence type="ECO:0000256" key="3">
    <source>
        <dbReference type="ARBA" id="ARBA00022429"/>
    </source>
</evidence>
<evidence type="ECO:0000256" key="9">
    <source>
        <dbReference type="ARBA" id="ARBA00023157"/>
    </source>
</evidence>
<dbReference type="PROSITE" id="PS00263">
    <property type="entry name" value="NATRIURETIC_PEPTIDE"/>
    <property type="match status" value="1"/>
</dbReference>
<sequence length="112" mass="11450">MVGLSRLAGGGLLLLLALLPLALDGKPAPPPQALHKVRRRADSLGGGKGAASASASAASQLVRDLRPDSKQSRAAWGRMVHPEHHGLAKKGLAKGCFGLKLDRIGSMSGLGC</sequence>
<dbReference type="InterPro" id="IPR000663">
    <property type="entry name" value="Natr_peptide"/>
</dbReference>
<keyword evidence="5" id="KW-0800">Toxin</keyword>
<feature type="chain" id="PRO_5034682720" description="C-type natriuretic peptide" evidence="12">
    <location>
        <begin position="25"/>
        <end position="112"/>
    </location>
</feature>
<evidence type="ECO:0000256" key="12">
    <source>
        <dbReference type="SAM" id="SignalP"/>
    </source>
</evidence>
<keyword evidence="14" id="KW-1185">Reference proteome</keyword>
<dbReference type="GO" id="GO:0042311">
    <property type="term" value="P:vasodilation"/>
    <property type="evidence" value="ECO:0007669"/>
    <property type="project" value="UniProtKB-KW"/>
</dbReference>
<feature type="signal peptide" evidence="12">
    <location>
        <begin position="1"/>
        <end position="24"/>
    </location>
</feature>
<dbReference type="GO" id="GO:0006182">
    <property type="term" value="P:cGMP biosynthetic process"/>
    <property type="evidence" value="ECO:0007669"/>
    <property type="project" value="TreeGrafter"/>
</dbReference>
<dbReference type="GO" id="GO:0090729">
    <property type="term" value="F:toxin activity"/>
    <property type="evidence" value="ECO:0007669"/>
    <property type="project" value="UniProtKB-KW"/>
</dbReference>
<keyword evidence="7 10" id="KW-0838">Vasoactive</keyword>
<proteinExistence type="inferred from homology"/>
<evidence type="ECO:0000256" key="10">
    <source>
        <dbReference type="RuleBase" id="RU003686"/>
    </source>
</evidence>
<keyword evidence="6 12" id="KW-0732">Signal</keyword>
<dbReference type="GO" id="GO:0008217">
    <property type="term" value="P:regulation of blood pressure"/>
    <property type="evidence" value="ECO:0007669"/>
    <property type="project" value="UniProtKB-KW"/>
</dbReference>
<dbReference type="Proteomes" id="UP000694559">
    <property type="component" value="Unplaced"/>
</dbReference>
<dbReference type="InterPro" id="IPR002408">
    <property type="entry name" value="Natriuretic_peptide_brain"/>
</dbReference>
<dbReference type="PRINTS" id="PR00710">
    <property type="entry name" value="NATPEPTIDES"/>
</dbReference>